<evidence type="ECO:0000256" key="1">
    <source>
        <dbReference type="SAM" id="MobiDB-lite"/>
    </source>
</evidence>
<keyword evidence="3" id="KW-1185">Reference proteome</keyword>
<evidence type="ECO:0000313" key="3">
    <source>
        <dbReference type="Proteomes" id="UP001595596"/>
    </source>
</evidence>
<evidence type="ECO:0000313" key="2">
    <source>
        <dbReference type="EMBL" id="MFC3570002.1"/>
    </source>
</evidence>
<name>A0ABV7RZV0_9RHOB</name>
<sequence>MTHPLLLAALALLLATLAACGVDGAPTRPDPAPEPGLQVSGEARIGVVSKL</sequence>
<proteinExistence type="predicted"/>
<evidence type="ECO:0008006" key="4">
    <source>
        <dbReference type="Google" id="ProtNLM"/>
    </source>
</evidence>
<dbReference type="EMBL" id="JBHRXE010000030">
    <property type="protein sequence ID" value="MFC3570002.1"/>
    <property type="molecule type" value="Genomic_DNA"/>
</dbReference>
<organism evidence="2 3">
    <name type="scientific">Paracoccus simplex</name>
    <dbReference type="NCBI Taxonomy" id="2086346"/>
    <lineage>
        <taxon>Bacteria</taxon>
        <taxon>Pseudomonadati</taxon>
        <taxon>Pseudomonadota</taxon>
        <taxon>Alphaproteobacteria</taxon>
        <taxon>Rhodobacterales</taxon>
        <taxon>Paracoccaceae</taxon>
        <taxon>Paracoccus</taxon>
    </lineage>
</organism>
<accession>A0ABV7RZV0</accession>
<feature type="region of interest" description="Disordered" evidence="1">
    <location>
        <begin position="24"/>
        <end position="51"/>
    </location>
</feature>
<dbReference type="Proteomes" id="UP001595596">
    <property type="component" value="Unassembled WGS sequence"/>
</dbReference>
<reference evidence="3" key="1">
    <citation type="journal article" date="2019" name="Int. J. Syst. Evol. Microbiol.">
        <title>The Global Catalogue of Microorganisms (GCM) 10K type strain sequencing project: providing services to taxonomists for standard genome sequencing and annotation.</title>
        <authorList>
            <consortium name="The Broad Institute Genomics Platform"/>
            <consortium name="The Broad Institute Genome Sequencing Center for Infectious Disease"/>
            <person name="Wu L."/>
            <person name="Ma J."/>
        </authorList>
    </citation>
    <scope>NUCLEOTIDE SEQUENCE [LARGE SCALE GENOMIC DNA]</scope>
    <source>
        <strain evidence="3">VKM B-3226</strain>
    </source>
</reference>
<protein>
    <recommendedName>
        <fullName evidence="4">Argininosuccinate lyase</fullName>
    </recommendedName>
</protein>
<gene>
    <name evidence="2" type="ORF">ACFOMP_11130</name>
</gene>
<comment type="caution">
    <text evidence="2">The sequence shown here is derived from an EMBL/GenBank/DDBJ whole genome shotgun (WGS) entry which is preliminary data.</text>
</comment>
<dbReference type="RefSeq" id="WP_289894189.1">
    <property type="nucleotide sequence ID" value="NZ_JBHRXE010000030.1"/>
</dbReference>